<dbReference type="InterPro" id="IPR050330">
    <property type="entry name" value="Bact_OuterMem_StrucFunc"/>
</dbReference>
<keyword evidence="8 10" id="KW-0472">Membrane</keyword>
<evidence type="ECO:0000256" key="3">
    <source>
        <dbReference type="ARBA" id="ARBA00022452"/>
    </source>
</evidence>
<evidence type="ECO:0000256" key="11">
    <source>
        <dbReference type="SAM" id="MobiDB-lite"/>
    </source>
</evidence>
<dbReference type="SUPFAM" id="SSF103088">
    <property type="entry name" value="OmpA-like"/>
    <property type="match status" value="1"/>
</dbReference>
<proteinExistence type="predicted"/>
<evidence type="ECO:0000256" key="1">
    <source>
        <dbReference type="ARBA" id="ARBA00004571"/>
    </source>
</evidence>
<dbReference type="GO" id="GO:0046930">
    <property type="term" value="C:pore complex"/>
    <property type="evidence" value="ECO:0007669"/>
    <property type="project" value="UniProtKB-KW"/>
</dbReference>
<evidence type="ECO:0000259" key="13">
    <source>
        <dbReference type="PROSITE" id="PS51123"/>
    </source>
</evidence>
<dbReference type="PROSITE" id="PS51123">
    <property type="entry name" value="OMPA_2"/>
    <property type="match status" value="1"/>
</dbReference>
<evidence type="ECO:0000256" key="5">
    <source>
        <dbReference type="ARBA" id="ARBA00022729"/>
    </source>
</evidence>
<dbReference type="PANTHER" id="PTHR30329:SF21">
    <property type="entry name" value="LIPOPROTEIN YIAD-RELATED"/>
    <property type="match status" value="1"/>
</dbReference>
<feature type="domain" description="OmpA-like" evidence="13">
    <location>
        <begin position="249"/>
        <end position="364"/>
    </location>
</feature>
<evidence type="ECO:0000256" key="12">
    <source>
        <dbReference type="SAM" id="SignalP"/>
    </source>
</evidence>
<dbReference type="PANTHER" id="PTHR30329">
    <property type="entry name" value="STATOR ELEMENT OF FLAGELLAR MOTOR COMPLEX"/>
    <property type="match status" value="1"/>
</dbReference>
<dbReference type="PRINTS" id="PR01021">
    <property type="entry name" value="OMPADOMAIN"/>
</dbReference>
<dbReference type="SUPFAM" id="SSF56925">
    <property type="entry name" value="OMPA-like"/>
    <property type="match status" value="1"/>
</dbReference>
<keyword evidence="6" id="KW-0406">Ion transport</keyword>
<sequence length="364" mass="39468">MTRLKRFDVAVLAIAVGCGASWAVADDFDGPYAGIGISPGMTHMEPDSNGTIYSTDDEYDSGGKIYLGYDITRRFSAEIYYSDLGEVTMNPSGSIDYRDVGAYGLYYLYRPEESREGLSLYAALGGGKMLNKSSGVPMRTDHDFHLMAGVGAEYGLFDGWALRANLDLYDHDAQMISFGVMKRFGGKPAPVVLSEPEPEVVFVPEPEPAPEPVPVPVVENPDLDGDGILNANDRCPDTEPGVKVDEQGCDLQETIVLEGVTFATNSATLVGESTVILDEVVATLKRYPEQPVAIAGYTDDRGAASYNQQLSERRATAVMNYLVEKGVQADRIRAQGYGESDPIADNATAEGRAMNRRVELQLDD</sequence>
<evidence type="ECO:0000256" key="9">
    <source>
        <dbReference type="ARBA" id="ARBA00023237"/>
    </source>
</evidence>
<dbReference type="Proteomes" id="UP000198519">
    <property type="component" value="Unassembled WGS sequence"/>
</dbReference>
<dbReference type="EMBL" id="FOUE01000002">
    <property type="protein sequence ID" value="SFM14408.1"/>
    <property type="molecule type" value="Genomic_DNA"/>
</dbReference>
<keyword evidence="2" id="KW-0813">Transport</keyword>
<evidence type="ECO:0000313" key="14">
    <source>
        <dbReference type="EMBL" id="SFM14408.1"/>
    </source>
</evidence>
<evidence type="ECO:0000256" key="2">
    <source>
        <dbReference type="ARBA" id="ARBA00022448"/>
    </source>
</evidence>
<dbReference type="InterPro" id="IPR036737">
    <property type="entry name" value="OmpA-like_sf"/>
</dbReference>
<evidence type="ECO:0000313" key="15">
    <source>
        <dbReference type="Proteomes" id="UP000198519"/>
    </source>
</evidence>
<dbReference type="InterPro" id="IPR028974">
    <property type="entry name" value="TSP_type-3_rpt"/>
</dbReference>
<evidence type="ECO:0000256" key="10">
    <source>
        <dbReference type="PROSITE-ProRule" id="PRU00473"/>
    </source>
</evidence>
<comment type="subcellular location">
    <subcellularLocation>
        <location evidence="1">Cell outer membrane</location>
        <topology evidence="1">Multi-pass membrane protein</topology>
    </subcellularLocation>
</comment>
<organism evidence="14 15">
    <name type="scientific">Marinobacter zhejiangensis</name>
    <dbReference type="NCBI Taxonomy" id="488535"/>
    <lineage>
        <taxon>Bacteria</taxon>
        <taxon>Pseudomonadati</taxon>
        <taxon>Pseudomonadota</taxon>
        <taxon>Gammaproteobacteria</taxon>
        <taxon>Pseudomonadales</taxon>
        <taxon>Marinobacteraceae</taxon>
        <taxon>Marinobacter</taxon>
    </lineage>
</organism>
<dbReference type="CDD" id="cd07185">
    <property type="entry name" value="OmpA_C-like"/>
    <property type="match status" value="1"/>
</dbReference>
<dbReference type="RefSeq" id="WP_175481858.1">
    <property type="nucleotide sequence ID" value="NZ_FOUE01000002.1"/>
</dbReference>
<accession>A0A1I4NFX3</accession>
<keyword evidence="9" id="KW-0998">Cell outer membrane</keyword>
<dbReference type="AlphaFoldDB" id="A0A1I4NFX3"/>
<evidence type="ECO:0000256" key="6">
    <source>
        <dbReference type="ARBA" id="ARBA00023065"/>
    </source>
</evidence>
<dbReference type="InterPro" id="IPR027385">
    <property type="entry name" value="Beta-barrel_OMP"/>
</dbReference>
<evidence type="ECO:0000256" key="8">
    <source>
        <dbReference type="ARBA" id="ARBA00023136"/>
    </source>
</evidence>
<dbReference type="GO" id="GO:0006811">
    <property type="term" value="P:monoatomic ion transport"/>
    <property type="evidence" value="ECO:0007669"/>
    <property type="project" value="UniProtKB-KW"/>
</dbReference>
<keyword evidence="3" id="KW-1134">Transmembrane beta strand</keyword>
<keyword evidence="5 12" id="KW-0732">Signal</keyword>
<feature type="signal peptide" evidence="12">
    <location>
        <begin position="1"/>
        <end position="25"/>
    </location>
</feature>
<dbReference type="InterPro" id="IPR006664">
    <property type="entry name" value="OMP_bac"/>
</dbReference>
<dbReference type="Pfam" id="PF00691">
    <property type="entry name" value="OmpA"/>
    <property type="match status" value="1"/>
</dbReference>
<keyword evidence="4" id="KW-0812">Transmembrane</keyword>
<dbReference type="InterPro" id="IPR006665">
    <property type="entry name" value="OmpA-like"/>
</dbReference>
<reference evidence="15" key="1">
    <citation type="submission" date="2016-10" db="EMBL/GenBank/DDBJ databases">
        <authorList>
            <person name="Varghese N."/>
            <person name="Submissions S."/>
        </authorList>
    </citation>
    <scope>NUCLEOTIDE SEQUENCE [LARGE SCALE GENOMIC DNA]</scope>
    <source>
        <strain evidence="15">CGMCC 1.7061</strain>
    </source>
</reference>
<dbReference type="Pfam" id="PF13505">
    <property type="entry name" value="OMP_b-brl"/>
    <property type="match status" value="1"/>
</dbReference>
<dbReference type="GO" id="GO:0005509">
    <property type="term" value="F:calcium ion binding"/>
    <property type="evidence" value="ECO:0007669"/>
    <property type="project" value="InterPro"/>
</dbReference>
<dbReference type="Gene3D" id="3.30.1330.60">
    <property type="entry name" value="OmpA-like domain"/>
    <property type="match status" value="1"/>
</dbReference>
<name>A0A1I4NFX3_9GAMM</name>
<evidence type="ECO:0000256" key="7">
    <source>
        <dbReference type="ARBA" id="ARBA00023114"/>
    </source>
</evidence>
<dbReference type="PRINTS" id="PR01023">
    <property type="entry name" value="NAFLGMOTY"/>
</dbReference>
<dbReference type="InterPro" id="IPR011250">
    <property type="entry name" value="OMP/PagP_B-barrel"/>
</dbReference>
<keyword evidence="15" id="KW-1185">Reference proteome</keyword>
<feature type="chain" id="PRO_5011790814" evidence="12">
    <location>
        <begin position="26"/>
        <end position="364"/>
    </location>
</feature>
<evidence type="ECO:0000256" key="4">
    <source>
        <dbReference type="ARBA" id="ARBA00022692"/>
    </source>
</evidence>
<protein>
    <submittedName>
        <fullName evidence="14">OmpA-OmpF porin, OOP family</fullName>
    </submittedName>
</protein>
<gene>
    <name evidence="14" type="ORF">SAMN04487963_1368</name>
</gene>
<dbReference type="GO" id="GO:0015288">
    <property type="term" value="F:porin activity"/>
    <property type="evidence" value="ECO:0007669"/>
    <property type="project" value="UniProtKB-KW"/>
</dbReference>
<dbReference type="Gene3D" id="2.40.160.20">
    <property type="match status" value="1"/>
</dbReference>
<feature type="region of interest" description="Disordered" evidence="11">
    <location>
        <begin position="338"/>
        <end position="364"/>
    </location>
</feature>
<keyword evidence="7" id="KW-0626">Porin</keyword>
<dbReference type="STRING" id="488535.SAMN04487963_1368"/>
<dbReference type="GO" id="GO:0009279">
    <property type="term" value="C:cell outer membrane"/>
    <property type="evidence" value="ECO:0007669"/>
    <property type="project" value="UniProtKB-SubCell"/>
</dbReference>
<dbReference type="SUPFAM" id="SSF103647">
    <property type="entry name" value="TSP type-3 repeat"/>
    <property type="match status" value="1"/>
</dbReference>